<proteinExistence type="inferred from homology"/>
<reference evidence="5 6" key="1">
    <citation type="submission" date="2024-08" db="EMBL/GenBank/DDBJ databases">
        <title>The draft genome of Apodemus speciosus.</title>
        <authorList>
            <person name="Nabeshima K."/>
            <person name="Suzuki S."/>
            <person name="Onuma M."/>
        </authorList>
    </citation>
    <scope>NUCLEOTIDE SEQUENCE [LARGE SCALE GENOMIC DNA]</scope>
    <source>
        <strain evidence="5">IB14-021</strain>
    </source>
</reference>
<evidence type="ECO:0000313" key="6">
    <source>
        <dbReference type="Proteomes" id="UP001623349"/>
    </source>
</evidence>
<feature type="chain" id="PRO_5046773290" evidence="3">
    <location>
        <begin position="29"/>
        <end position="159"/>
    </location>
</feature>
<dbReference type="SMART" id="SM00263">
    <property type="entry name" value="LYZ1"/>
    <property type="match status" value="1"/>
</dbReference>
<dbReference type="PANTHER" id="PTHR11407">
    <property type="entry name" value="LYSOZYME C"/>
    <property type="match status" value="1"/>
</dbReference>
<evidence type="ECO:0000259" key="4">
    <source>
        <dbReference type="PROSITE" id="PS00128"/>
    </source>
</evidence>
<evidence type="ECO:0000256" key="3">
    <source>
        <dbReference type="SAM" id="SignalP"/>
    </source>
</evidence>
<dbReference type="PANTHER" id="PTHR11407:SF9">
    <property type="entry name" value="LYSOZYME-LIKE PROTEIN 6"/>
    <property type="match status" value="1"/>
</dbReference>
<accession>A0ABQ0FD20</accession>
<dbReference type="PROSITE" id="PS51348">
    <property type="entry name" value="GLYCOSYL_HYDROL_F22_2"/>
    <property type="match status" value="1"/>
</dbReference>
<evidence type="ECO:0000256" key="2">
    <source>
        <dbReference type="RuleBase" id="RU004440"/>
    </source>
</evidence>
<comment type="similarity">
    <text evidence="2">Belongs to the glycosyl hydrolase 22 family.</text>
</comment>
<comment type="caution">
    <text evidence="5">The sequence shown here is derived from an EMBL/GenBank/DDBJ whole genome shotgun (WGS) entry which is preliminary data.</text>
</comment>
<dbReference type="PRINTS" id="PR00137">
    <property type="entry name" value="LYSOZYME"/>
</dbReference>
<keyword evidence="1" id="KW-1015">Disulfide bond</keyword>
<evidence type="ECO:0000256" key="1">
    <source>
        <dbReference type="ARBA" id="ARBA00023157"/>
    </source>
</evidence>
<keyword evidence="3" id="KW-0732">Signal</keyword>
<dbReference type="PRINTS" id="PR00135">
    <property type="entry name" value="LYZLACT"/>
</dbReference>
<dbReference type="SUPFAM" id="SSF53955">
    <property type="entry name" value="Lysozyme-like"/>
    <property type="match status" value="1"/>
</dbReference>
<feature type="domain" description="Glycosyl hydrolases family 22 (GH22)" evidence="4">
    <location>
        <begin position="105"/>
        <end position="123"/>
    </location>
</feature>
<organism evidence="5 6">
    <name type="scientific">Apodemus speciosus</name>
    <name type="common">Large Japanese field mouse</name>
    <dbReference type="NCBI Taxonomy" id="105296"/>
    <lineage>
        <taxon>Eukaryota</taxon>
        <taxon>Metazoa</taxon>
        <taxon>Chordata</taxon>
        <taxon>Craniata</taxon>
        <taxon>Vertebrata</taxon>
        <taxon>Euteleostomi</taxon>
        <taxon>Mammalia</taxon>
        <taxon>Eutheria</taxon>
        <taxon>Euarchontoglires</taxon>
        <taxon>Glires</taxon>
        <taxon>Rodentia</taxon>
        <taxon>Myomorpha</taxon>
        <taxon>Muroidea</taxon>
        <taxon>Muridae</taxon>
        <taxon>Murinae</taxon>
        <taxon>Apodemus</taxon>
    </lineage>
</organism>
<dbReference type="Pfam" id="PF00062">
    <property type="entry name" value="Lys"/>
    <property type="match status" value="1"/>
</dbReference>
<dbReference type="Gene3D" id="1.10.530.10">
    <property type="match status" value="1"/>
</dbReference>
<keyword evidence="6" id="KW-1185">Reference proteome</keyword>
<evidence type="ECO:0000313" key="5">
    <source>
        <dbReference type="EMBL" id="GAB1296936.1"/>
    </source>
</evidence>
<name>A0ABQ0FD20_APOSI</name>
<dbReference type="EMBL" id="BAAFST010000011">
    <property type="protein sequence ID" value="GAB1296936.1"/>
    <property type="molecule type" value="Genomic_DNA"/>
</dbReference>
<dbReference type="InterPro" id="IPR023346">
    <property type="entry name" value="Lysozyme-like_dom_sf"/>
</dbReference>
<sequence length="159" mass="18119">MAGTLTPWMMMRALLICLASCLLVVSEGNIINRCTLAKILYEEDLDGFEGYSLPDFRRAVLGFCGKPVQHIKGERERRWSFDYGVFQINSRYWCNDYQSHSENFCRINCQELLNPNLISSIHCAKKIVSGSGGMKNWGSMEGALFGRPLSYWMTGCRLL</sequence>
<dbReference type="InterPro" id="IPR000974">
    <property type="entry name" value="Glyco_hydro_22_lys"/>
</dbReference>
<dbReference type="PROSITE" id="PS00128">
    <property type="entry name" value="GLYCOSYL_HYDROL_F22_1"/>
    <property type="match status" value="1"/>
</dbReference>
<dbReference type="Proteomes" id="UP001623349">
    <property type="component" value="Unassembled WGS sequence"/>
</dbReference>
<gene>
    <name evidence="5" type="ORF">APTSU1_001217100</name>
</gene>
<protein>
    <submittedName>
        <fullName evidence="5">Lysozyme-like protein 6</fullName>
    </submittedName>
</protein>
<dbReference type="InterPro" id="IPR019799">
    <property type="entry name" value="Glyco_hydro_22_CS"/>
</dbReference>
<dbReference type="InterPro" id="IPR001916">
    <property type="entry name" value="Glyco_hydro_22"/>
</dbReference>
<feature type="signal peptide" evidence="3">
    <location>
        <begin position="1"/>
        <end position="28"/>
    </location>
</feature>